<keyword evidence="1" id="KW-0677">Repeat</keyword>
<reference evidence="3" key="1">
    <citation type="submission" date="2020-11" db="EMBL/GenBank/DDBJ databases">
        <authorList>
            <person name="Tran Van P."/>
        </authorList>
    </citation>
    <scope>NUCLEOTIDE SEQUENCE</scope>
</reference>
<gene>
    <name evidence="3" type="ORF">CTOB1V02_LOCUS17763</name>
</gene>
<evidence type="ECO:0000313" key="3">
    <source>
        <dbReference type="EMBL" id="CAD7239948.1"/>
    </source>
</evidence>
<dbReference type="Gene3D" id="1.25.40.20">
    <property type="entry name" value="Ankyrin repeat-containing domain"/>
    <property type="match status" value="2"/>
</dbReference>
<dbReference type="EMBL" id="OB749235">
    <property type="protein sequence ID" value="CAD7239948.1"/>
    <property type="molecule type" value="Genomic_DNA"/>
</dbReference>
<organism evidence="3">
    <name type="scientific">Cyprideis torosa</name>
    <dbReference type="NCBI Taxonomy" id="163714"/>
    <lineage>
        <taxon>Eukaryota</taxon>
        <taxon>Metazoa</taxon>
        <taxon>Ecdysozoa</taxon>
        <taxon>Arthropoda</taxon>
        <taxon>Crustacea</taxon>
        <taxon>Oligostraca</taxon>
        <taxon>Ostracoda</taxon>
        <taxon>Podocopa</taxon>
        <taxon>Podocopida</taxon>
        <taxon>Cytherocopina</taxon>
        <taxon>Cytheroidea</taxon>
        <taxon>Cytherideidae</taxon>
        <taxon>Cyprideis</taxon>
    </lineage>
</organism>
<protein>
    <submittedName>
        <fullName evidence="3">Uncharacterized protein</fullName>
    </submittedName>
</protein>
<evidence type="ECO:0000256" key="2">
    <source>
        <dbReference type="ARBA" id="ARBA00023043"/>
    </source>
</evidence>
<dbReference type="PROSITE" id="PS50088">
    <property type="entry name" value="ANK_REPEAT"/>
    <property type="match status" value="2"/>
</dbReference>
<sequence>ESAETAELLIQKGAEVNAKDRRGKTPLLVATENNHHSVVEVLLANGGDLNIANEDERSPLHQAESAETAELLIQKGAEVNAKDRRGMTPLFVATDWNHYSVVEVLLANGADPSIANEDERSPLHQAESAETAELLIQKGA</sequence>
<accession>A0A7R8X366</accession>
<dbReference type="InterPro" id="IPR036770">
    <property type="entry name" value="Ankyrin_rpt-contain_sf"/>
</dbReference>
<feature type="non-terminal residue" evidence="3">
    <location>
        <position position="1"/>
    </location>
</feature>
<dbReference type="Pfam" id="PF12796">
    <property type="entry name" value="Ank_2"/>
    <property type="match status" value="1"/>
</dbReference>
<dbReference type="PANTHER" id="PTHR24171:SF9">
    <property type="entry name" value="ANKYRIN REPEAT DOMAIN-CONTAINING PROTEIN 39"/>
    <property type="match status" value="1"/>
</dbReference>
<name>A0A7R8X366_9CRUS</name>
<dbReference type="PANTHER" id="PTHR24171">
    <property type="entry name" value="ANKYRIN REPEAT DOMAIN-CONTAINING PROTEIN 39-RELATED"/>
    <property type="match status" value="1"/>
</dbReference>
<dbReference type="PRINTS" id="PR01415">
    <property type="entry name" value="ANKYRIN"/>
</dbReference>
<keyword evidence="2" id="KW-0040">ANK repeat</keyword>
<dbReference type="SMART" id="SM00248">
    <property type="entry name" value="ANK"/>
    <property type="match status" value="3"/>
</dbReference>
<proteinExistence type="predicted"/>
<evidence type="ECO:0000256" key="1">
    <source>
        <dbReference type="ARBA" id="ARBA00022737"/>
    </source>
</evidence>
<dbReference type="Pfam" id="PF00023">
    <property type="entry name" value="Ank"/>
    <property type="match status" value="1"/>
</dbReference>
<dbReference type="PROSITE" id="PS50297">
    <property type="entry name" value="ANK_REP_REGION"/>
    <property type="match status" value="2"/>
</dbReference>
<dbReference type="OrthoDB" id="194358at2759"/>
<feature type="non-terminal residue" evidence="3">
    <location>
        <position position="140"/>
    </location>
</feature>
<dbReference type="AlphaFoldDB" id="A0A7R8X366"/>
<dbReference type="InterPro" id="IPR002110">
    <property type="entry name" value="Ankyrin_rpt"/>
</dbReference>
<dbReference type="SUPFAM" id="SSF48403">
    <property type="entry name" value="Ankyrin repeat"/>
    <property type="match status" value="1"/>
</dbReference>